<gene>
    <name evidence="2" type="ORF">BDW02DRAFT_565448</name>
</gene>
<keyword evidence="1" id="KW-0812">Transmembrane</keyword>
<feature type="transmembrane region" description="Helical" evidence="1">
    <location>
        <begin position="33"/>
        <end position="52"/>
    </location>
</feature>
<sequence>MMFGLMLFGKLSDKLLSQKAGQQPTTGKSEDRLILMNWIGPVTLLRLFVYGWRAQYQTLWLAPILGTVIVGLESLFVCIPGQIYLVDVYGSEGARRC</sequence>
<evidence type="ECO:0000256" key="1">
    <source>
        <dbReference type="SAM" id="Phobius"/>
    </source>
</evidence>
<proteinExistence type="predicted"/>
<keyword evidence="3" id="KW-1185">Reference proteome</keyword>
<organism evidence="2 3">
    <name type="scientific">Decorospora gaudefroyi</name>
    <dbReference type="NCBI Taxonomy" id="184978"/>
    <lineage>
        <taxon>Eukaryota</taxon>
        <taxon>Fungi</taxon>
        <taxon>Dikarya</taxon>
        <taxon>Ascomycota</taxon>
        <taxon>Pezizomycotina</taxon>
        <taxon>Dothideomycetes</taxon>
        <taxon>Pleosporomycetidae</taxon>
        <taxon>Pleosporales</taxon>
        <taxon>Pleosporineae</taxon>
        <taxon>Pleosporaceae</taxon>
        <taxon>Decorospora</taxon>
    </lineage>
</organism>
<feature type="transmembrane region" description="Helical" evidence="1">
    <location>
        <begin position="64"/>
        <end position="86"/>
    </location>
</feature>
<evidence type="ECO:0000313" key="2">
    <source>
        <dbReference type="EMBL" id="KAF1837945.1"/>
    </source>
</evidence>
<keyword evidence="1" id="KW-0472">Membrane</keyword>
<dbReference type="AlphaFoldDB" id="A0A6A5KHZ0"/>
<dbReference type="Proteomes" id="UP000800040">
    <property type="component" value="Unassembled WGS sequence"/>
</dbReference>
<reference evidence="2" key="1">
    <citation type="submission" date="2020-01" db="EMBL/GenBank/DDBJ databases">
        <authorList>
            <consortium name="DOE Joint Genome Institute"/>
            <person name="Haridas S."/>
            <person name="Albert R."/>
            <person name="Binder M."/>
            <person name="Bloem J."/>
            <person name="Labutti K."/>
            <person name="Salamov A."/>
            <person name="Andreopoulos B."/>
            <person name="Baker S.E."/>
            <person name="Barry K."/>
            <person name="Bills G."/>
            <person name="Bluhm B.H."/>
            <person name="Cannon C."/>
            <person name="Castanera R."/>
            <person name="Culley D.E."/>
            <person name="Daum C."/>
            <person name="Ezra D."/>
            <person name="Gonzalez J.B."/>
            <person name="Henrissat B."/>
            <person name="Kuo A."/>
            <person name="Liang C."/>
            <person name="Lipzen A."/>
            <person name="Lutzoni F."/>
            <person name="Magnuson J."/>
            <person name="Mondo S."/>
            <person name="Nolan M."/>
            <person name="Ohm R."/>
            <person name="Pangilinan J."/>
            <person name="Park H.-J."/>
            <person name="Ramirez L."/>
            <person name="Alfaro M."/>
            <person name="Sun H."/>
            <person name="Tritt A."/>
            <person name="Yoshinaga Y."/>
            <person name="Zwiers L.-H."/>
            <person name="Turgeon B.G."/>
            <person name="Goodwin S.B."/>
            <person name="Spatafora J.W."/>
            <person name="Crous P.W."/>
            <person name="Grigoriev I.V."/>
        </authorList>
    </citation>
    <scope>NUCLEOTIDE SEQUENCE</scope>
    <source>
        <strain evidence="2">P77</strain>
    </source>
</reference>
<protein>
    <submittedName>
        <fullName evidence="2">Uncharacterized protein</fullName>
    </submittedName>
</protein>
<name>A0A6A5KHZ0_9PLEO</name>
<accession>A0A6A5KHZ0</accession>
<keyword evidence="1" id="KW-1133">Transmembrane helix</keyword>
<dbReference type="EMBL" id="ML975256">
    <property type="protein sequence ID" value="KAF1837945.1"/>
    <property type="molecule type" value="Genomic_DNA"/>
</dbReference>
<dbReference type="OrthoDB" id="5296287at2759"/>
<evidence type="ECO:0000313" key="3">
    <source>
        <dbReference type="Proteomes" id="UP000800040"/>
    </source>
</evidence>